<keyword evidence="3" id="KW-1003">Cell membrane</keyword>
<gene>
    <name evidence="10" type="ORF">U27_06535</name>
</gene>
<keyword evidence="2" id="KW-0813">Transport</keyword>
<evidence type="ECO:0000256" key="5">
    <source>
        <dbReference type="ARBA" id="ARBA00022741"/>
    </source>
</evidence>
<dbReference type="FunFam" id="3.40.50.300:FF:000127">
    <property type="entry name" value="Ribose import ATP-binding protein RbsA"/>
    <property type="match status" value="1"/>
</dbReference>
<dbReference type="AlphaFoldDB" id="A0A081C4P5"/>
<dbReference type="PANTHER" id="PTHR43790:SF4">
    <property type="entry name" value="GUANOSINE IMPORT ATP-BINDING PROTEIN NUPO"/>
    <property type="match status" value="1"/>
</dbReference>
<evidence type="ECO:0000256" key="8">
    <source>
        <dbReference type="ARBA" id="ARBA00023136"/>
    </source>
</evidence>
<evidence type="ECO:0000256" key="3">
    <source>
        <dbReference type="ARBA" id="ARBA00022475"/>
    </source>
</evidence>
<dbReference type="Pfam" id="PF00005">
    <property type="entry name" value="ABC_tran"/>
    <property type="match status" value="2"/>
</dbReference>
<evidence type="ECO:0000313" key="10">
    <source>
        <dbReference type="EMBL" id="GAK59550.1"/>
    </source>
</evidence>
<dbReference type="Proteomes" id="UP000030661">
    <property type="component" value="Unassembled WGS sequence"/>
</dbReference>
<dbReference type="SMART" id="SM00382">
    <property type="entry name" value="AAA"/>
    <property type="match status" value="1"/>
</dbReference>
<dbReference type="Gene3D" id="3.40.50.300">
    <property type="entry name" value="P-loop containing nucleotide triphosphate hydrolases"/>
    <property type="match status" value="2"/>
</dbReference>
<dbReference type="InterPro" id="IPR003593">
    <property type="entry name" value="AAA+_ATPase"/>
</dbReference>
<accession>A0A081C4P5</accession>
<dbReference type="PANTHER" id="PTHR43790">
    <property type="entry name" value="CARBOHYDRATE TRANSPORT ATP-BINDING PROTEIN MG119-RELATED"/>
    <property type="match status" value="1"/>
</dbReference>
<evidence type="ECO:0000256" key="4">
    <source>
        <dbReference type="ARBA" id="ARBA00022737"/>
    </source>
</evidence>
<comment type="subcellular location">
    <subcellularLocation>
        <location evidence="1">Cell membrane</location>
        <topology evidence="1">Peripheral membrane protein</topology>
    </subcellularLocation>
</comment>
<dbReference type="GO" id="GO:0005524">
    <property type="term" value="F:ATP binding"/>
    <property type="evidence" value="ECO:0007669"/>
    <property type="project" value="UniProtKB-KW"/>
</dbReference>
<keyword evidence="7" id="KW-1278">Translocase</keyword>
<protein>
    <submittedName>
        <fullName evidence="10">ABC transporter related protein</fullName>
    </submittedName>
</protein>
<dbReference type="GO" id="GO:0016887">
    <property type="term" value="F:ATP hydrolysis activity"/>
    <property type="evidence" value="ECO:0007669"/>
    <property type="project" value="InterPro"/>
</dbReference>
<dbReference type="InterPro" id="IPR050107">
    <property type="entry name" value="ABC_carbohydrate_import_ATPase"/>
</dbReference>
<evidence type="ECO:0000256" key="6">
    <source>
        <dbReference type="ARBA" id="ARBA00022840"/>
    </source>
</evidence>
<feature type="domain" description="ABC transporter" evidence="9">
    <location>
        <begin position="8"/>
        <end position="242"/>
    </location>
</feature>
<dbReference type="STRING" id="1499967.U27_06535"/>
<reference evidence="10" key="1">
    <citation type="journal article" date="2015" name="PeerJ">
        <title>First genomic representation of candidate bacterial phylum KSB3 points to enhanced environmental sensing as a trigger of wastewater bulking.</title>
        <authorList>
            <person name="Sekiguchi Y."/>
            <person name="Ohashi A."/>
            <person name="Parks D.H."/>
            <person name="Yamauchi T."/>
            <person name="Tyson G.W."/>
            <person name="Hugenholtz P."/>
        </authorList>
    </citation>
    <scope>NUCLEOTIDE SEQUENCE [LARGE SCALE GENOMIC DNA]</scope>
</reference>
<keyword evidence="6" id="KW-0067">ATP-binding</keyword>
<evidence type="ECO:0000256" key="1">
    <source>
        <dbReference type="ARBA" id="ARBA00004202"/>
    </source>
</evidence>
<keyword evidence="5" id="KW-0547">Nucleotide-binding</keyword>
<evidence type="ECO:0000313" key="11">
    <source>
        <dbReference type="Proteomes" id="UP000030661"/>
    </source>
</evidence>
<keyword evidence="4" id="KW-0677">Repeat</keyword>
<name>A0A081C4P5_VECG1</name>
<dbReference type="EMBL" id="DF820470">
    <property type="protein sequence ID" value="GAK59550.1"/>
    <property type="molecule type" value="Genomic_DNA"/>
</dbReference>
<dbReference type="CDD" id="cd03215">
    <property type="entry name" value="ABC_Carb_Monos_II"/>
    <property type="match status" value="1"/>
</dbReference>
<dbReference type="InterPro" id="IPR003439">
    <property type="entry name" value="ABC_transporter-like_ATP-bd"/>
</dbReference>
<dbReference type="PROSITE" id="PS50893">
    <property type="entry name" value="ABC_TRANSPORTER_2"/>
    <property type="match status" value="2"/>
</dbReference>
<feature type="domain" description="ABC transporter" evidence="9">
    <location>
        <begin position="260"/>
        <end position="504"/>
    </location>
</feature>
<dbReference type="CDD" id="cd03216">
    <property type="entry name" value="ABC_Carb_Monos_I"/>
    <property type="match status" value="1"/>
</dbReference>
<evidence type="ECO:0000256" key="2">
    <source>
        <dbReference type="ARBA" id="ARBA00022448"/>
    </source>
</evidence>
<keyword evidence="11" id="KW-1185">Reference proteome</keyword>
<dbReference type="HOGENOM" id="CLU_000604_92_0_0"/>
<dbReference type="SUPFAM" id="SSF52540">
    <property type="entry name" value="P-loop containing nucleoside triphosphate hydrolases"/>
    <property type="match status" value="2"/>
</dbReference>
<organism evidence="10">
    <name type="scientific">Vecturithrix granuli</name>
    <dbReference type="NCBI Taxonomy" id="1499967"/>
    <lineage>
        <taxon>Bacteria</taxon>
        <taxon>Candidatus Moduliflexota</taxon>
        <taxon>Candidatus Vecturitrichia</taxon>
        <taxon>Candidatus Vecturitrichales</taxon>
        <taxon>Candidatus Vecturitrichaceae</taxon>
        <taxon>Candidatus Vecturithrix</taxon>
    </lineage>
</organism>
<dbReference type="GO" id="GO:0005886">
    <property type="term" value="C:plasma membrane"/>
    <property type="evidence" value="ECO:0007669"/>
    <property type="project" value="UniProtKB-SubCell"/>
</dbReference>
<dbReference type="eggNOG" id="COG3845">
    <property type="taxonomic scope" value="Bacteria"/>
</dbReference>
<keyword evidence="8" id="KW-0472">Membrane</keyword>
<evidence type="ECO:0000259" key="9">
    <source>
        <dbReference type="PROSITE" id="PS50893"/>
    </source>
</evidence>
<sequence>MTENMTFLAMQGISKYFAKVIANDKIDIDVKYGEILGILGENGAGKTTLMNILYGLYAPDEGQIVIDDQPVSIHSPKDSILHGIGMVHQHFMLVPTHTVVENIILGMSSQKGRLRLRQAAEEILTLSQQLGFQIDPFSYIRDLPVGTQQKVEILKSIYRGAKLLIMDEPTAVLTPQETEEMFKILRHFTGSGNAVIFITHKLNEVMAITDRITVLRDGKLIGTVKRTETTTNELARMMVGRDIALTVNKHAQPISAEIGLRVENVTVQNQHHKNVLHNLSLTIQRGEILGIAGVSGNGQEELAEVLSGLRKVSSGHIYVKGREVTNLSAKEMIEHGVSFIPEDRQHTGLILDMSIYENLMLKSFYRTPFSNRHFLNKQATLNHAATLIANYNIKTPSPATKVKNLSGGHQQKVVVARELSLEPEVLIAFQPTRGLDIGAIEYVHTLILQARNEGKSVLLISTELSEIFSLSDRIGVLYQGEILKIFEAADATIEEVGLLMAGVKEKTTGMKNKKE</sequence>
<proteinExistence type="predicted"/>
<evidence type="ECO:0000256" key="7">
    <source>
        <dbReference type="ARBA" id="ARBA00022967"/>
    </source>
</evidence>
<dbReference type="InterPro" id="IPR027417">
    <property type="entry name" value="P-loop_NTPase"/>
</dbReference>